<dbReference type="SUPFAM" id="SSF52540">
    <property type="entry name" value="P-loop containing nucleoside triphosphate hydrolases"/>
    <property type="match status" value="1"/>
</dbReference>
<sequence length="193" mass="21434">MPTRRYVLTGAPGAGKTTILEHLRLRGRHVVPEAATDVIAAQQAAGCDEPWRRDDFLDLVVAEQARRQRTQPPGGIQVYDRSPLCTLALARYQGRPVSPALAAEVERIRGDGVYQRRVFLVQSLGFVTRTAARRISLAESLVFAALHEQVYSEYGHELVVVPPGTAAERADLIEEHLRRWSTPGEAPDQLYLT</sequence>
<dbReference type="Gene3D" id="3.40.50.300">
    <property type="entry name" value="P-loop containing nucleotide triphosphate hydrolases"/>
    <property type="match status" value="1"/>
</dbReference>
<evidence type="ECO:0000259" key="1">
    <source>
        <dbReference type="Pfam" id="PF13521"/>
    </source>
</evidence>
<dbReference type="EMBL" id="CP159342">
    <property type="protein sequence ID" value="XCH76080.1"/>
    <property type="molecule type" value="Genomic_DNA"/>
</dbReference>
<evidence type="ECO:0000313" key="2">
    <source>
        <dbReference type="EMBL" id="XBP95377.1"/>
    </source>
</evidence>
<reference evidence="2" key="1">
    <citation type="submission" date="2024-01" db="EMBL/GenBank/DDBJ databases">
        <title>The genome sequence of Micromonospora mangrovi CCTCC AA 2012012.</title>
        <authorList>
            <person name="Gao J."/>
        </authorList>
    </citation>
    <scope>NUCLEOTIDE SEQUENCE</scope>
    <source>
        <strain evidence="2">CCTCC AA 2012012</strain>
    </source>
</reference>
<organism evidence="2">
    <name type="scientific">Micromonospora sp. CCTCC AA 2012012</name>
    <dbReference type="NCBI Taxonomy" id="3111921"/>
    <lineage>
        <taxon>Bacteria</taxon>
        <taxon>Bacillati</taxon>
        <taxon>Actinomycetota</taxon>
        <taxon>Actinomycetes</taxon>
        <taxon>Micromonosporales</taxon>
        <taxon>Micromonosporaceae</taxon>
        <taxon>Micromonospora</taxon>
    </lineage>
</organism>
<reference evidence="3" key="2">
    <citation type="submission" date="2024-06" db="EMBL/GenBank/DDBJ databases">
        <title>Micromonospora mangrovi CCTCC AA 2012012 genome sequences.</title>
        <authorList>
            <person name="Gao J."/>
        </authorList>
    </citation>
    <scope>NUCLEOTIDE SEQUENCE</scope>
    <source>
        <strain evidence="3">CCTCC AA 2012012</strain>
    </source>
</reference>
<dbReference type="RefSeq" id="WP_350936141.1">
    <property type="nucleotide sequence ID" value="NZ_CP157762.1"/>
</dbReference>
<name>A0AAU7MCR8_9ACTN</name>
<gene>
    <name evidence="3" type="ORF">ABUL08_08335</name>
    <name evidence="2" type="ORF">VK199_08290</name>
</gene>
<dbReference type="Pfam" id="PF13521">
    <property type="entry name" value="AAA_28"/>
    <property type="match status" value="1"/>
</dbReference>
<dbReference type="EMBL" id="CP157762">
    <property type="protein sequence ID" value="XBP95377.1"/>
    <property type="molecule type" value="Genomic_DNA"/>
</dbReference>
<dbReference type="AlphaFoldDB" id="A0AAU7MCR8"/>
<feature type="domain" description="NadR/Ttd14 AAA" evidence="1">
    <location>
        <begin position="5"/>
        <end position="169"/>
    </location>
</feature>
<evidence type="ECO:0000313" key="3">
    <source>
        <dbReference type="EMBL" id="XCH76080.1"/>
    </source>
</evidence>
<protein>
    <submittedName>
        <fullName evidence="2">AAA family ATPase</fullName>
    </submittedName>
</protein>
<proteinExistence type="predicted"/>
<dbReference type="InterPro" id="IPR038727">
    <property type="entry name" value="NadR/Ttd14_AAA_dom"/>
</dbReference>
<accession>A0AAU7MCR8</accession>
<dbReference type="InterPro" id="IPR027417">
    <property type="entry name" value="P-loop_NTPase"/>
</dbReference>